<sequence length="741" mass="81854">MSPIQEPSVPALTEMDQRGDVVFVVGTAVDNTPARSFRVCSRTMARISPVFDRMLHGNFAESKPTAPSSDLISLSSSGINGTTTSPATDWIVHLRDDRPESFDLLASIAHSQFQRIPRALSIAKLYELTVLTHYYDATSVLSPWLQTWVSGIAESPETTSSSIAGPEGELLMPKLLWISWELGHKQLFESTARRMVMESSGNLFGDESGLGDLSMPPDVIERIAAIRTQTIQSIMDVFSTLAEKLVSVDEGPRWCRHASYMGPHRCESMILGSMTFCLMRASLWPIPEADDIDESVLTLYSTLMNLVIHDIGRPSDKGGVDHSECLGVECEGYQTVLRWGSGIASRGRFAGALVPVEIEAPPPAKRKKKSKLDDKTRETDSLAGEGSSGTLKQLNPNAVAVPSTALTAAADLDAAPPETTWPGRTEQDRRLLEEYDPSQLFEEYYLRGLALFRNQLESFNGSVNLGAMYAGLFICTLNLFQSAPWSIHLELMTTVYGLNKNLHNSPVLSEPEARFALELMGLMDMPTFVRGRSTLSLGIWKRLRLAQGSIGMKKGGIQSVSSLPRSLLDIFANIQDEDSDTYFLQWFGETGEIPQIHLWEAYRLAGILTGRRLRIRVNTGLAAAASTSCPATPSAEVLLGRLVASMDALCDATSRPEYSQLLTTNALLYPYVAARLEVAILLRQPSWMELLRRVTERYQPYGKTANARNITEMLDEAWVSGNDAYDIDEQARRRNVEVALF</sequence>
<dbReference type="OrthoDB" id="5275938at2759"/>
<dbReference type="Gene3D" id="3.30.710.10">
    <property type="entry name" value="Potassium Channel Kv1.1, Chain A"/>
    <property type="match status" value="1"/>
</dbReference>
<protein>
    <recommendedName>
        <fullName evidence="4">Nuclear pore protein</fullName>
    </recommendedName>
</protein>
<dbReference type="Proteomes" id="UP000070328">
    <property type="component" value="Unassembled WGS sequence"/>
</dbReference>
<evidence type="ECO:0000313" key="3">
    <source>
        <dbReference type="Proteomes" id="UP000070328"/>
    </source>
</evidence>
<reference evidence="2 3" key="1">
    <citation type="submission" date="2014-02" db="EMBL/GenBank/DDBJ databases">
        <title>The genome sequence of Colletotrichum simmondsii CBS122122.</title>
        <authorList>
            <person name="Baroncelli R."/>
            <person name="Thon M.R."/>
        </authorList>
    </citation>
    <scope>NUCLEOTIDE SEQUENCE [LARGE SCALE GENOMIC DNA]</scope>
    <source>
        <strain evidence="2 3">CBS122122</strain>
    </source>
</reference>
<evidence type="ECO:0000256" key="1">
    <source>
        <dbReference type="SAM" id="MobiDB-lite"/>
    </source>
</evidence>
<feature type="compositionally biased region" description="Basic and acidic residues" evidence="1">
    <location>
        <begin position="371"/>
        <end position="380"/>
    </location>
</feature>
<feature type="region of interest" description="Disordered" evidence="1">
    <location>
        <begin position="361"/>
        <end position="394"/>
    </location>
</feature>
<evidence type="ECO:0008006" key="4">
    <source>
        <dbReference type="Google" id="ProtNLM"/>
    </source>
</evidence>
<comment type="caution">
    <text evidence="2">The sequence shown here is derived from an EMBL/GenBank/DDBJ whole genome shotgun (WGS) entry which is preliminary data.</text>
</comment>
<dbReference type="EMBL" id="JFBX01000289">
    <property type="protein sequence ID" value="KXH43070.1"/>
    <property type="molecule type" value="Genomic_DNA"/>
</dbReference>
<dbReference type="AlphaFoldDB" id="A0A135T4J3"/>
<proteinExistence type="predicted"/>
<accession>A0A135T4J3</accession>
<organism evidence="2 3">
    <name type="scientific">Colletotrichum simmondsii</name>
    <dbReference type="NCBI Taxonomy" id="703756"/>
    <lineage>
        <taxon>Eukaryota</taxon>
        <taxon>Fungi</taxon>
        <taxon>Dikarya</taxon>
        <taxon>Ascomycota</taxon>
        <taxon>Pezizomycotina</taxon>
        <taxon>Sordariomycetes</taxon>
        <taxon>Hypocreomycetidae</taxon>
        <taxon>Glomerellales</taxon>
        <taxon>Glomerellaceae</taxon>
        <taxon>Colletotrichum</taxon>
        <taxon>Colletotrichum acutatum species complex</taxon>
    </lineage>
</organism>
<gene>
    <name evidence="2" type="ORF">CSIM01_01824</name>
</gene>
<evidence type="ECO:0000313" key="2">
    <source>
        <dbReference type="EMBL" id="KXH43070.1"/>
    </source>
</evidence>
<keyword evidence="3" id="KW-1185">Reference proteome</keyword>
<name>A0A135T4J3_9PEZI</name>
<dbReference type="InterPro" id="IPR011333">
    <property type="entry name" value="SKP1/BTB/POZ_sf"/>
</dbReference>